<reference evidence="6" key="1">
    <citation type="submission" date="2017-05" db="UniProtKB">
        <authorList>
            <consortium name="EnsemblMetazoa"/>
        </authorList>
    </citation>
    <scope>IDENTIFICATION</scope>
</reference>
<evidence type="ECO:0000256" key="5">
    <source>
        <dbReference type="ARBA" id="ARBA00022737"/>
    </source>
</evidence>
<evidence type="ECO:0000256" key="4">
    <source>
        <dbReference type="ARBA" id="ARBA00022614"/>
    </source>
</evidence>
<name>A0A1X7UVC8_AMPQE</name>
<dbReference type="GO" id="GO:0005737">
    <property type="term" value="C:cytoplasm"/>
    <property type="evidence" value="ECO:0007669"/>
    <property type="project" value="UniProtKB-SubCell"/>
</dbReference>
<evidence type="ECO:0000256" key="2">
    <source>
        <dbReference type="ARBA" id="ARBA00014223"/>
    </source>
</evidence>
<keyword evidence="5" id="KW-0677">Repeat</keyword>
<dbReference type="EnsemblMetazoa" id="Aqu2.1.31479_001">
    <property type="protein sequence ID" value="Aqu2.1.31479_001"/>
    <property type="gene ID" value="Aqu2.1.31479"/>
</dbReference>
<evidence type="ECO:0000256" key="1">
    <source>
        <dbReference type="ARBA" id="ARBA00004496"/>
    </source>
</evidence>
<dbReference type="eggNOG" id="KOG1644">
    <property type="taxonomic scope" value="Eukaryota"/>
</dbReference>
<evidence type="ECO:0000313" key="6">
    <source>
        <dbReference type="EnsemblMetazoa" id="Aqu2.1.31479_001"/>
    </source>
</evidence>
<dbReference type="InterPro" id="IPR001611">
    <property type="entry name" value="Leu-rich_rpt"/>
</dbReference>
<dbReference type="STRING" id="400682.A0A1X7UVC8"/>
<comment type="subcellular location">
    <subcellularLocation>
        <location evidence="1">Cytoplasm</location>
    </subcellularLocation>
</comment>
<dbReference type="PANTHER" id="PTHR46545:SF1">
    <property type="entry name" value="LEUCINE-RICH REPEAT-CONTAINING PROTEIN 51"/>
    <property type="match status" value="1"/>
</dbReference>
<dbReference type="Pfam" id="PF14580">
    <property type="entry name" value="LRR_9"/>
    <property type="match status" value="1"/>
</dbReference>
<proteinExistence type="predicted"/>
<protein>
    <recommendedName>
        <fullName evidence="2">Leucine-rich repeat-containing protein 51</fullName>
    </recommendedName>
</protein>
<dbReference type="Gene3D" id="3.80.10.10">
    <property type="entry name" value="Ribonuclease Inhibitor"/>
    <property type="match status" value="1"/>
</dbReference>
<organism evidence="6">
    <name type="scientific">Amphimedon queenslandica</name>
    <name type="common">Sponge</name>
    <dbReference type="NCBI Taxonomy" id="400682"/>
    <lineage>
        <taxon>Eukaryota</taxon>
        <taxon>Metazoa</taxon>
        <taxon>Porifera</taxon>
        <taxon>Demospongiae</taxon>
        <taxon>Heteroscleromorpha</taxon>
        <taxon>Haplosclerida</taxon>
        <taxon>Niphatidae</taxon>
        <taxon>Amphimedon</taxon>
    </lineage>
</organism>
<evidence type="ECO:0000256" key="3">
    <source>
        <dbReference type="ARBA" id="ARBA00022490"/>
    </source>
</evidence>
<dbReference type="OrthoDB" id="676979at2759"/>
<dbReference type="SMART" id="SM00365">
    <property type="entry name" value="LRR_SD22"/>
    <property type="match status" value="2"/>
</dbReference>
<dbReference type="PROSITE" id="PS51450">
    <property type="entry name" value="LRR"/>
    <property type="match status" value="2"/>
</dbReference>
<accession>A0A1X7UVC8</accession>
<keyword evidence="3" id="KW-0963">Cytoplasm</keyword>
<dbReference type="AlphaFoldDB" id="A0A1X7UVC8"/>
<dbReference type="PANTHER" id="PTHR46545">
    <property type="entry name" value="LEUCINE-RICH REPEAT-CONTAINING PROTEIN 51"/>
    <property type="match status" value="1"/>
</dbReference>
<sequence length="256" mass="28708">MLAASLLCKRSATPLECVGGSNKAWSCIVAIATGNKMAAAVAKRRKEQSETKEPTSLLDSHKEIIYPLDYSFKAVSVFSDILKEKSRSRDSKAVYDLADDDEASPLEAVKATALRVNNNMLASWEGFIETLDQMIIEPHQHLQWLDLSFNDLKTIDEALLQLPNLTMIYLHGNNIKRLKEVDKLVALTRLKSLSLHGNPIESVSGYRQYIVTHIPQLQTVDFSGVTKADRKVSDVWVKMMIGKDSKETKKPKMTME</sequence>
<dbReference type="OMA" id="FMNIGNF"/>
<dbReference type="InterPro" id="IPR032675">
    <property type="entry name" value="LRR_dom_sf"/>
</dbReference>
<dbReference type="SUPFAM" id="SSF52058">
    <property type="entry name" value="L domain-like"/>
    <property type="match status" value="1"/>
</dbReference>
<dbReference type="InParanoid" id="A0A1X7UVC8"/>
<keyword evidence="4" id="KW-0433">Leucine-rich repeat</keyword>